<organism evidence="2">
    <name type="scientific">Polaromonas hydrogenivorans</name>
    <dbReference type="NCBI Taxonomy" id="335476"/>
    <lineage>
        <taxon>Bacteria</taxon>
        <taxon>Pseudomonadati</taxon>
        <taxon>Pseudomonadota</taxon>
        <taxon>Betaproteobacteria</taxon>
        <taxon>Burkholderiales</taxon>
        <taxon>Comamonadaceae</taxon>
        <taxon>Polaromonas</taxon>
    </lineage>
</organism>
<geneLocation type="plasmid" evidence="2">
    <name>p2</name>
</geneLocation>
<dbReference type="PANTHER" id="PTHR37549">
    <property type="entry name" value="LIPOPROTEIN LPRI"/>
    <property type="match status" value="1"/>
</dbReference>
<dbReference type="AlphaFoldDB" id="A0AAU7LYK1"/>
<dbReference type="RefSeq" id="WP_349282529.1">
    <property type="nucleotide sequence ID" value="NZ_CP157677.1"/>
</dbReference>
<dbReference type="EMBL" id="CP157677">
    <property type="protein sequence ID" value="XBP72764.1"/>
    <property type="molecule type" value="Genomic_DNA"/>
</dbReference>
<dbReference type="InterPro" id="IPR052755">
    <property type="entry name" value="Lysozyme_Inhibitor_LprI"/>
</dbReference>
<name>A0AAU7LYK1_9BURK</name>
<proteinExistence type="predicted"/>
<accession>A0AAU7LYK1</accession>
<dbReference type="GO" id="GO:0005576">
    <property type="term" value="C:extracellular region"/>
    <property type="evidence" value="ECO:0007669"/>
    <property type="project" value="TreeGrafter"/>
</dbReference>
<evidence type="ECO:0000256" key="1">
    <source>
        <dbReference type="SAM" id="MobiDB-lite"/>
    </source>
</evidence>
<keyword evidence="2" id="KW-0614">Plasmid</keyword>
<evidence type="ECO:0000313" key="2">
    <source>
        <dbReference type="EMBL" id="XBP72764.1"/>
    </source>
</evidence>
<protein>
    <recommendedName>
        <fullName evidence="3">DUF1311 domain-containing protein</fullName>
    </recommendedName>
</protein>
<feature type="region of interest" description="Disordered" evidence="1">
    <location>
        <begin position="200"/>
        <end position="250"/>
    </location>
</feature>
<evidence type="ECO:0008006" key="3">
    <source>
        <dbReference type="Google" id="ProtNLM"/>
    </source>
</evidence>
<gene>
    <name evidence="2" type="ORF">ABLV49_23480</name>
</gene>
<sequence>MVIIKRQGVSFASALGRGAAAVAGAWLLMLGHAASSPVPDQPKATAAPQSAALTPVQRAACPLQPAATVAGRKDGKFTLQADLSGMTASHIASFIVLGKEAAAAGRPRDAEVAFLMSCRVADKLKGMDSVESADAKYQLGWLYAGLALEDGSARASRAELRRRAERLYADSLRTYLARYGQAHEKSRFAAAGLKALDQPVRSVQEGTSKPSQALMPPSQARRNEAAQAAPPAPHEPGAATSPGPSFDCAKARSMPEKMICSDAELSRLDHELGRVYARAKNAASDGGAFRHQNSEEWRRREATCRDRECLLRWYANRHDQLMNIMQGQEPAPSTVSR</sequence>
<dbReference type="PANTHER" id="PTHR37549:SF1">
    <property type="entry name" value="LIPOPROTEIN LPRI"/>
    <property type="match status" value="1"/>
</dbReference>
<feature type="compositionally biased region" description="Low complexity" evidence="1">
    <location>
        <begin position="225"/>
        <end position="239"/>
    </location>
</feature>
<reference evidence="2" key="1">
    <citation type="submission" date="2024-05" db="EMBL/GenBank/DDBJ databases">
        <authorList>
            <person name="Bunk B."/>
            <person name="Swiderski J."/>
            <person name="Sproer C."/>
            <person name="Thiel V."/>
        </authorList>
    </citation>
    <scope>NUCLEOTIDE SEQUENCE</scope>
    <source>
        <strain evidence="2">DSM 17735</strain>
        <plasmid evidence="2">p2</plasmid>
    </source>
</reference>